<evidence type="ECO:0000259" key="2">
    <source>
        <dbReference type="Pfam" id="PF09816"/>
    </source>
</evidence>
<accession>A0A9P9AL47</accession>
<evidence type="ECO:0000256" key="1">
    <source>
        <dbReference type="SAM" id="MobiDB-lite"/>
    </source>
</evidence>
<dbReference type="AlphaFoldDB" id="A0A9P9AL47"/>
<proteinExistence type="predicted"/>
<reference evidence="3 4" key="1">
    <citation type="journal article" date="2021" name="Nat. Commun.">
        <title>Genetic determinants of endophytism in the Arabidopsis root mycobiome.</title>
        <authorList>
            <person name="Mesny F."/>
            <person name="Miyauchi S."/>
            <person name="Thiergart T."/>
            <person name="Pickel B."/>
            <person name="Atanasova L."/>
            <person name="Karlsson M."/>
            <person name="Huettel B."/>
            <person name="Barry K.W."/>
            <person name="Haridas S."/>
            <person name="Chen C."/>
            <person name="Bauer D."/>
            <person name="Andreopoulos W."/>
            <person name="Pangilinan J."/>
            <person name="LaButti K."/>
            <person name="Riley R."/>
            <person name="Lipzen A."/>
            <person name="Clum A."/>
            <person name="Drula E."/>
            <person name="Henrissat B."/>
            <person name="Kohler A."/>
            <person name="Grigoriev I.V."/>
            <person name="Martin F.M."/>
            <person name="Hacquard S."/>
        </authorList>
    </citation>
    <scope>NUCLEOTIDE SEQUENCE [LARGE SCALE GENOMIC DNA]</scope>
    <source>
        <strain evidence="3 4">MPI-CAGE-CH-0241</strain>
    </source>
</reference>
<dbReference type="GO" id="GO:0003746">
    <property type="term" value="F:translation elongation factor activity"/>
    <property type="evidence" value="ECO:0007669"/>
    <property type="project" value="UniProtKB-KW"/>
</dbReference>
<dbReference type="EMBL" id="JAGPYM010000013">
    <property type="protein sequence ID" value="KAH6888127.1"/>
    <property type="molecule type" value="Genomic_DNA"/>
</dbReference>
<keyword evidence="3" id="KW-0648">Protein biosynthesis</keyword>
<dbReference type="Proteomes" id="UP000777438">
    <property type="component" value="Unassembled WGS sequence"/>
</dbReference>
<name>A0A9P9AL47_9HYPO</name>
<feature type="compositionally biased region" description="Basic and acidic residues" evidence="1">
    <location>
        <begin position="202"/>
        <end position="218"/>
    </location>
</feature>
<comment type="caution">
    <text evidence="3">The sequence shown here is derived from an EMBL/GenBank/DDBJ whole genome shotgun (WGS) entry which is preliminary data.</text>
</comment>
<evidence type="ECO:0000313" key="3">
    <source>
        <dbReference type="EMBL" id="KAH6888127.1"/>
    </source>
</evidence>
<protein>
    <submittedName>
        <fullName evidence="3">RNA polymerase II transcription elongation factor-domain-containing protein</fullName>
    </submittedName>
</protein>
<feature type="domain" description="Transcription elongation factor Eaf N-terminal" evidence="2">
    <location>
        <begin position="13"/>
        <end position="114"/>
    </location>
</feature>
<dbReference type="OrthoDB" id="125903at2759"/>
<evidence type="ECO:0000313" key="4">
    <source>
        <dbReference type="Proteomes" id="UP000777438"/>
    </source>
</evidence>
<feature type="compositionally biased region" description="Acidic residues" evidence="1">
    <location>
        <begin position="219"/>
        <end position="230"/>
    </location>
</feature>
<keyword evidence="4" id="KW-1185">Reference proteome</keyword>
<keyword evidence="3" id="KW-0251">Elongation factor</keyword>
<gene>
    <name evidence="3" type="ORF">B0T10DRAFT_607306</name>
</gene>
<feature type="compositionally biased region" description="Low complexity" evidence="1">
    <location>
        <begin position="140"/>
        <end position="156"/>
    </location>
</feature>
<feature type="compositionally biased region" description="Basic and acidic residues" evidence="1">
    <location>
        <begin position="258"/>
        <end position="269"/>
    </location>
</feature>
<feature type="compositionally biased region" description="Acidic residues" evidence="1">
    <location>
        <begin position="341"/>
        <end position="351"/>
    </location>
</feature>
<feature type="compositionally biased region" description="Basic and acidic residues" evidence="1">
    <location>
        <begin position="121"/>
        <end position="132"/>
    </location>
</feature>
<feature type="region of interest" description="Disordered" evidence="1">
    <location>
        <begin position="111"/>
        <end position="351"/>
    </location>
</feature>
<sequence length="351" mass="38869">MAGLIDPTKTGKYPVILGDSLRGKTVNEVFTAIRYNHKPTLSSASAPNSARLRPSTPGKTSSYDLTYADNGQKYAFTGPRNTDENQYVLYFNPTKKAFVLDKVDSTFNMNATRLPGNSDPESLRRQHPHIDNTPRPAPAPASKASKPAAAAAKSAPLKPPPKPRAKSVLPTKKKELPTQRKKPEKKAPAKPISLALPVAEPQQEKEKEKEKEKPKGDEFDYEDEDEDDDGGLLVEYPDGDPVKVASRTDFSPAFTSVRRFDDFMNQRESEGDDGDSDDLDPKTNDIEFPSMHVDVNQFQQQQHQPGPEPDAMDEDLEDELAKEMEIAFEGLENSLEPSLDPGDESEISEED</sequence>
<dbReference type="Pfam" id="PF09816">
    <property type="entry name" value="EAF"/>
    <property type="match status" value="1"/>
</dbReference>
<organism evidence="3 4">
    <name type="scientific">Thelonectria olida</name>
    <dbReference type="NCBI Taxonomy" id="1576542"/>
    <lineage>
        <taxon>Eukaryota</taxon>
        <taxon>Fungi</taxon>
        <taxon>Dikarya</taxon>
        <taxon>Ascomycota</taxon>
        <taxon>Pezizomycotina</taxon>
        <taxon>Sordariomycetes</taxon>
        <taxon>Hypocreomycetidae</taxon>
        <taxon>Hypocreales</taxon>
        <taxon>Nectriaceae</taxon>
        <taxon>Thelonectria</taxon>
    </lineage>
</organism>
<dbReference type="InterPro" id="IPR019194">
    <property type="entry name" value="Tscrpt_elong_fac_Eaf_N"/>
</dbReference>
<feature type="region of interest" description="Disordered" evidence="1">
    <location>
        <begin position="40"/>
        <end position="65"/>
    </location>
</feature>